<sequence length="136" mass="14702">MDLRNGKSINNFQGMFPVRPTSAPNTAIGATPTAPTSIRMQSLQRARRLLSDLATPSSDRQSPDVPARPSLGPATRITIQGLKSELRQIVMPQSPDTLEKVRKLALVAEQTISSTETANASFAASIQQLEDRLMSS</sequence>
<reference evidence="2" key="1">
    <citation type="submission" date="2022-08" db="UniProtKB">
        <authorList>
            <consortium name="EnsemblMetazoa"/>
        </authorList>
    </citation>
    <scope>IDENTIFICATION</scope>
    <source>
        <strain evidence="2">05x7-T-G4-1.051#20</strain>
    </source>
</reference>
<proteinExistence type="predicted"/>
<evidence type="ECO:0000313" key="3">
    <source>
        <dbReference type="Proteomes" id="UP000005408"/>
    </source>
</evidence>
<keyword evidence="3" id="KW-1185">Reference proteome</keyword>
<dbReference type="AlphaFoldDB" id="A0A8W8NQ14"/>
<organism evidence="2 3">
    <name type="scientific">Magallana gigas</name>
    <name type="common">Pacific oyster</name>
    <name type="synonym">Crassostrea gigas</name>
    <dbReference type="NCBI Taxonomy" id="29159"/>
    <lineage>
        <taxon>Eukaryota</taxon>
        <taxon>Metazoa</taxon>
        <taxon>Spiralia</taxon>
        <taxon>Lophotrochozoa</taxon>
        <taxon>Mollusca</taxon>
        <taxon>Bivalvia</taxon>
        <taxon>Autobranchia</taxon>
        <taxon>Pteriomorphia</taxon>
        <taxon>Ostreida</taxon>
        <taxon>Ostreoidea</taxon>
        <taxon>Ostreidae</taxon>
        <taxon>Magallana</taxon>
    </lineage>
</organism>
<evidence type="ECO:0000313" key="2">
    <source>
        <dbReference type="EnsemblMetazoa" id="G8669.1:cds"/>
    </source>
</evidence>
<name>A0A8W8NQ14_MAGGI</name>
<protein>
    <submittedName>
        <fullName evidence="2">Uncharacterized protein</fullName>
    </submittedName>
</protein>
<evidence type="ECO:0000256" key="1">
    <source>
        <dbReference type="SAM" id="MobiDB-lite"/>
    </source>
</evidence>
<feature type="region of interest" description="Disordered" evidence="1">
    <location>
        <begin position="1"/>
        <end position="73"/>
    </location>
</feature>
<feature type="compositionally biased region" description="Polar residues" evidence="1">
    <location>
        <begin position="33"/>
        <end position="44"/>
    </location>
</feature>
<dbReference type="Proteomes" id="UP000005408">
    <property type="component" value="Unassembled WGS sequence"/>
</dbReference>
<accession>A0A8W8NQ14</accession>
<dbReference type="EnsemblMetazoa" id="G8669.1">
    <property type="protein sequence ID" value="G8669.1:cds"/>
    <property type="gene ID" value="G8669"/>
</dbReference>